<organism evidence="1 2">
    <name type="scientific">Linum trigynum</name>
    <dbReference type="NCBI Taxonomy" id="586398"/>
    <lineage>
        <taxon>Eukaryota</taxon>
        <taxon>Viridiplantae</taxon>
        <taxon>Streptophyta</taxon>
        <taxon>Embryophyta</taxon>
        <taxon>Tracheophyta</taxon>
        <taxon>Spermatophyta</taxon>
        <taxon>Magnoliopsida</taxon>
        <taxon>eudicotyledons</taxon>
        <taxon>Gunneridae</taxon>
        <taxon>Pentapetalae</taxon>
        <taxon>rosids</taxon>
        <taxon>fabids</taxon>
        <taxon>Malpighiales</taxon>
        <taxon>Linaceae</taxon>
        <taxon>Linum</taxon>
    </lineage>
</organism>
<accession>A0AAV2FSW3</accession>
<proteinExistence type="predicted"/>
<keyword evidence="2" id="KW-1185">Reference proteome</keyword>
<name>A0AAV2FSW3_9ROSI</name>
<evidence type="ECO:0000313" key="1">
    <source>
        <dbReference type="EMBL" id="CAL1401400.1"/>
    </source>
</evidence>
<dbReference type="EMBL" id="OZ034820">
    <property type="protein sequence ID" value="CAL1401400.1"/>
    <property type="molecule type" value="Genomic_DNA"/>
</dbReference>
<gene>
    <name evidence="1" type="ORF">LTRI10_LOCUS41457</name>
</gene>
<sequence>MNLALPGIPSAQPIVPTSFVAQSVPGPSRLTAAAKGKAKVGEPLLYEGAKREFRIGDQLEALVNLLPAGVQNSPLLTTETHVLPFVLHANLVAGSHRIGGIGCSFRKESVVDVSNAALNQFEASVTPRKSIMVDEALSTEDVQPDSHVGGVKITKKSLDSSHTPSTVVVPIG</sequence>
<reference evidence="1 2" key="1">
    <citation type="submission" date="2024-04" db="EMBL/GenBank/DDBJ databases">
        <authorList>
            <person name="Fracassetti M."/>
        </authorList>
    </citation>
    <scope>NUCLEOTIDE SEQUENCE [LARGE SCALE GENOMIC DNA]</scope>
</reference>
<evidence type="ECO:0000313" key="2">
    <source>
        <dbReference type="Proteomes" id="UP001497516"/>
    </source>
</evidence>
<protein>
    <submittedName>
        <fullName evidence="1">Uncharacterized protein</fullName>
    </submittedName>
</protein>
<dbReference type="Proteomes" id="UP001497516">
    <property type="component" value="Chromosome 7"/>
</dbReference>
<dbReference type="AlphaFoldDB" id="A0AAV2FSW3"/>